<dbReference type="Gene3D" id="2.60.120.860">
    <property type="match status" value="1"/>
</dbReference>
<dbReference type="Proteomes" id="UP001599542">
    <property type="component" value="Unassembled WGS sequence"/>
</dbReference>
<protein>
    <recommendedName>
        <fullName evidence="1">Siphovirus-type tail component C-terminal domain-containing protein</fullName>
    </recommendedName>
</protein>
<evidence type="ECO:0000313" key="3">
    <source>
        <dbReference type="Proteomes" id="UP001599542"/>
    </source>
</evidence>
<keyword evidence="3" id="KW-1185">Reference proteome</keyword>
<dbReference type="RefSeq" id="WP_380329296.1">
    <property type="nucleotide sequence ID" value="NZ_JBHYPW010000056.1"/>
</dbReference>
<name>A0ABW6GRE9_9ACTN</name>
<organism evidence="2 3">
    <name type="scientific">Kitasatospora phosalacinea</name>
    <dbReference type="NCBI Taxonomy" id="2065"/>
    <lineage>
        <taxon>Bacteria</taxon>
        <taxon>Bacillati</taxon>
        <taxon>Actinomycetota</taxon>
        <taxon>Actinomycetes</taxon>
        <taxon>Kitasatosporales</taxon>
        <taxon>Streptomycetaceae</taxon>
        <taxon>Kitasatospora</taxon>
    </lineage>
</organism>
<comment type="caution">
    <text evidence="2">The sequence shown here is derived from an EMBL/GenBank/DDBJ whole genome shotgun (WGS) entry which is preliminary data.</text>
</comment>
<sequence>MPTALGTRRRVTLGTLALDQADDSGVVWATTDLAGWRGSPATTLSVVQRPADHGGWVGPTPKLVPRQMELKLLIDAPSAALMDAAYEQLLAAVGTGPFTLQVTEGGLQRQMTVYRNGEVLPSSDGGTWAVYSVPLLAPDPRRYGALNTVQLMLPAVSGGLSWPVSWPISWPATVVSGDAALPNSGTIATSPVITLYGPTSGTPLTTPIITIAGADGSTSVLTYADTIGAGDYLTIDTVARSVVYNGQATRRGLLQVIGGWPSVPPGGATATFRAATYDSTSRAIITYRPAWL</sequence>
<evidence type="ECO:0000313" key="2">
    <source>
        <dbReference type="EMBL" id="MFE1355350.1"/>
    </source>
</evidence>
<gene>
    <name evidence="2" type="ORF">ACFW6T_25490</name>
</gene>
<evidence type="ECO:0000259" key="1">
    <source>
        <dbReference type="Pfam" id="PF22768"/>
    </source>
</evidence>
<proteinExistence type="predicted"/>
<dbReference type="Pfam" id="PF22768">
    <property type="entry name" value="SPP1_Dit"/>
    <property type="match status" value="1"/>
</dbReference>
<dbReference type="EMBL" id="JBHYPX010000058">
    <property type="protein sequence ID" value="MFE1355350.1"/>
    <property type="molecule type" value="Genomic_DNA"/>
</dbReference>
<reference evidence="2 3" key="1">
    <citation type="submission" date="2024-09" db="EMBL/GenBank/DDBJ databases">
        <title>The Natural Products Discovery Center: Release of the First 8490 Sequenced Strains for Exploring Actinobacteria Biosynthetic Diversity.</title>
        <authorList>
            <person name="Kalkreuter E."/>
            <person name="Kautsar S.A."/>
            <person name="Yang D."/>
            <person name="Bader C.D."/>
            <person name="Teijaro C.N."/>
            <person name="Fluegel L."/>
            <person name="Davis C.M."/>
            <person name="Simpson J.R."/>
            <person name="Lauterbach L."/>
            <person name="Steele A.D."/>
            <person name="Gui C."/>
            <person name="Meng S."/>
            <person name="Li G."/>
            <person name="Viehrig K."/>
            <person name="Ye F."/>
            <person name="Su P."/>
            <person name="Kiefer A.F."/>
            <person name="Nichols A."/>
            <person name="Cepeda A.J."/>
            <person name="Yan W."/>
            <person name="Fan B."/>
            <person name="Jiang Y."/>
            <person name="Adhikari A."/>
            <person name="Zheng C.-J."/>
            <person name="Schuster L."/>
            <person name="Cowan T.M."/>
            <person name="Smanski M.J."/>
            <person name="Chevrette M.G."/>
            <person name="De Carvalho L.P.S."/>
            <person name="Shen B."/>
        </authorList>
    </citation>
    <scope>NUCLEOTIDE SEQUENCE [LARGE SCALE GENOMIC DNA]</scope>
    <source>
        <strain evidence="2 3">NPDC058753</strain>
    </source>
</reference>
<feature type="domain" description="Siphovirus-type tail component C-terminal" evidence="1">
    <location>
        <begin position="185"/>
        <end position="291"/>
    </location>
</feature>
<accession>A0ABW6GRE9</accession>
<dbReference type="InterPro" id="IPR054738">
    <property type="entry name" value="Siphovirus-type_tail_C"/>
</dbReference>